<comment type="similarity">
    <text evidence="3">Belongs to the TPX2 family.</text>
</comment>
<feature type="compositionally biased region" description="Basic and acidic residues" evidence="7">
    <location>
        <begin position="362"/>
        <end position="371"/>
    </location>
</feature>
<keyword evidence="6" id="KW-0539">Nucleus</keyword>
<dbReference type="InterPro" id="IPR027329">
    <property type="entry name" value="TPX2_C"/>
</dbReference>
<dbReference type="Proteomes" id="UP001165065">
    <property type="component" value="Unassembled WGS sequence"/>
</dbReference>
<dbReference type="GO" id="GO:0005874">
    <property type="term" value="C:microtubule"/>
    <property type="evidence" value="ECO:0007669"/>
    <property type="project" value="InterPro"/>
</dbReference>
<keyword evidence="5" id="KW-0206">Cytoskeleton</keyword>
<evidence type="ECO:0008006" key="12">
    <source>
        <dbReference type="Google" id="ProtNLM"/>
    </source>
</evidence>
<feature type="compositionally biased region" description="Acidic residues" evidence="7">
    <location>
        <begin position="246"/>
        <end position="265"/>
    </location>
</feature>
<feature type="compositionally biased region" description="Acidic residues" evidence="7">
    <location>
        <begin position="126"/>
        <end position="156"/>
    </location>
</feature>
<sequence>MDSPAPVPQIFSPTTAQFSPLTSDVDGIVGGLLDRAESATPSPASIFAQTSTSSPEALLDLNDSKDVSTSDVPDNSSNANLDDTIEANPEDIKAVIEDSDDEFECEIEFKTVTINQVIEAPKPDDDIAQEDAPECVEGGENEEEEEAAPVDQDEAAAPEVLAPEVLAPEVPDLITGSPAAPTPTAKSPARTAALSAKRVTRSLTRSGALKGFSRVSIAANQEQEDEEEEEEKKVEEPQEQQQQQQQEEEEEEEEEAPAAVEEEETPTQAPAPVPSPVPTPTQKKTFMSTFSRVSMAVQQEQESDEEEAPAAPTPTPKKKTFTFSRVVVQPTPTPKKKVKKVKKATPKAKTPPKRKPLTMKPKNVEADDKAKKAQAAAKARLRAKALASKKKAESASAEAAAPKTRTRGRSTTRRPAAATKAKADKADVPPPAPPTSRLMAPTTSSFHSTRAKSTPAVPPSPAPTPTKHAARSLTVAKSPQFRTRARSAYSKPAASSADIEYAKMLQSRADLKAKMKQRNKYKEKAAYGIMGITQEKAKELQAQQNKLTVPSSPDLPTSRKYGHKNYGAMGTHTTMNMVNNNPLSVANNSPTHNTVSAAPSPASSVSSQRTLETTVPEPFQFSSSTKRRPSAPATPRTPPINETVHNFFKSLHSVSREGSSSRKVARHAALTDAKSPQFVTKARASTRAPPKSTAQLEDELMERFRKNPFKARAVNQRVMSSQGDVGVPKTRPRGLTEPRSFSFRSDARAANPTPTRKAARRATSRNNDDELNSSVCSNSSVSSRRSTASSVCKNLTTPISPKLSTSKRASRRGKIAQTPTFSSTKKTLDLSSARKEGKTVAIPFNLRTDVRGSATKLKVEEKQREKEEEAVRLASSFKAKPILTEDIYTASATPQRTPVKLTSPKPFNLLSEQRHQVAQAELHDMIERENQELELQMSATKAKPVPATTYRPDFTPKAADRAPLAAISPQLSTRSQAKNRAEFDKVNKERMENIKSEETMMKQRREQEEKEELEEMRRLPVSEGGLMPEAKPIVLDDQYPCTKVEEKILTEPVFSPSELRTSLRAIR</sequence>
<feature type="domain" description="TPX2 C-terminal" evidence="8">
    <location>
        <begin position="970"/>
        <end position="1029"/>
    </location>
</feature>
<feature type="region of interest" description="Disordered" evidence="7">
    <location>
        <begin position="116"/>
        <end position="496"/>
    </location>
</feature>
<dbReference type="OrthoDB" id="206286at2759"/>
<proteinExistence type="inferred from homology"/>
<feature type="compositionally biased region" description="Polar residues" evidence="7">
    <location>
        <begin position="286"/>
        <end position="300"/>
    </location>
</feature>
<evidence type="ECO:0000256" key="3">
    <source>
        <dbReference type="ARBA" id="ARBA00005885"/>
    </source>
</evidence>
<organism evidence="10 11">
    <name type="scientific">Triparma columacea</name>
    <dbReference type="NCBI Taxonomy" id="722753"/>
    <lineage>
        <taxon>Eukaryota</taxon>
        <taxon>Sar</taxon>
        <taxon>Stramenopiles</taxon>
        <taxon>Ochrophyta</taxon>
        <taxon>Bolidophyceae</taxon>
        <taxon>Parmales</taxon>
        <taxon>Triparmaceae</taxon>
        <taxon>Triparma</taxon>
    </lineage>
</organism>
<gene>
    <name evidence="10" type="ORF">TrCOL_g12941</name>
</gene>
<accession>A0A9W7GB81</accession>
<comment type="caution">
    <text evidence="10">The sequence shown here is derived from an EMBL/GenBank/DDBJ whole genome shotgun (WGS) entry which is preliminary data.</text>
</comment>
<keyword evidence="11" id="KW-1185">Reference proteome</keyword>
<feature type="compositionally biased region" description="Basic residues" evidence="7">
    <location>
        <begin position="334"/>
        <end position="357"/>
    </location>
</feature>
<dbReference type="Pfam" id="PF06886">
    <property type="entry name" value="TPX2"/>
    <property type="match status" value="1"/>
</dbReference>
<evidence type="ECO:0000259" key="8">
    <source>
        <dbReference type="Pfam" id="PF06886"/>
    </source>
</evidence>
<feature type="domain" description="TPX2 central" evidence="9">
    <location>
        <begin position="669"/>
        <end position="759"/>
    </location>
</feature>
<dbReference type="InterPro" id="IPR009675">
    <property type="entry name" value="TPX2_fam"/>
</dbReference>
<evidence type="ECO:0000259" key="9">
    <source>
        <dbReference type="Pfam" id="PF12214"/>
    </source>
</evidence>
<comment type="subcellular location">
    <subcellularLocation>
        <location evidence="2">Cytoplasm</location>
        <location evidence="2">Cytoskeleton</location>
        <location evidence="2">Spindle</location>
    </subcellularLocation>
    <subcellularLocation>
        <location evidence="1">Nucleus</location>
    </subcellularLocation>
</comment>
<feature type="region of interest" description="Disordered" evidence="7">
    <location>
        <begin position="38"/>
        <end position="86"/>
    </location>
</feature>
<feature type="compositionally biased region" description="Pro residues" evidence="7">
    <location>
        <begin position="269"/>
        <end position="279"/>
    </location>
</feature>
<name>A0A9W7GB81_9STRA</name>
<feature type="region of interest" description="Disordered" evidence="7">
    <location>
        <begin position="586"/>
        <end position="642"/>
    </location>
</feature>
<feature type="compositionally biased region" description="Polar residues" evidence="7">
    <location>
        <begin position="39"/>
        <end position="55"/>
    </location>
</feature>
<feature type="compositionally biased region" description="Basic residues" evidence="7">
    <location>
        <begin position="379"/>
        <end position="389"/>
    </location>
</feature>
<keyword evidence="4" id="KW-0963">Cytoplasm</keyword>
<dbReference type="GO" id="GO:0005819">
    <property type="term" value="C:spindle"/>
    <property type="evidence" value="ECO:0007669"/>
    <property type="project" value="UniProtKB-SubCell"/>
</dbReference>
<dbReference type="EMBL" id="BRYA01000126">
    <property type="protein sequence ID" value="GMI40371.1"/>
    <property type="molecule type" value="Genomic_DNA"/>
</dbReference>
<dbReference type="PANTHER" id="PTHR14326:SF44">
    <property type="entry name" value="TARGETING PROTEIN FOR XKLP2"/>
    <property type="match status" value="1"/>
</dbReference>
<evidence type="ECO:0000256" key="4">
    <source>
        <dbReference type="ARBA" id="ARBA00022490"/>
    </source>
</evidence>
<feature type="region of interest" description="Disordered" evidence="7">
    <location>
        <begin position="711"/>
        <end position="823"/>
    </location>
</feature>
<evidence type="ECO:0000256" key="2">
    <source>
        <dbReference type="ARBA" id="ARBA00004186"/>
    </source>
</evidence>
<dbReference type="AlphaFoldDB" id="A0A9W7GB81"/>
<feature type="region of interest" description="Disordered" evidence="7">
    <location>
        <begin position="657"/>
        <end position="695"/>
    </location>
</feature>
<feature type="compositionally biased region" description="Low complexity" evidence="7">
    <location>
        <begin position="394"/>
        <end position="403"/>
    </location>
</feature>
<dbReference type="GO" id="GO:0060236">
    <property type="term" value="P:regulation of mitotic spindle organization"/>
    <property type="evidence" value="ECO:0007669"/>
    <property type="project" value="InterPro"/>
</dbReference>
<feature type="compositionally biased region" description="Polar residues" evidence="7">
    <location>
        <begin position="793"/>
        <end position="807"/>
    </location>
</feature>
<feature type="compositionally biased region" description="Low complexity" evidence="7">
    <location>
        <begin position="157"/>
        <end position="193"/>
    </location>
</feature>
<dbReference type="Pfam" id="PF12214">
    <property type="entry name" value="TPX2_importin"/>
    <property type="match status" value="1"/>
</dbReference>
<reference evidence="11" key="1">
    <citation type="journal article" date="2023" name="Commun. Biol.">
        <title>Genome analysis of Parmales, the sister group of diatoms, reveals the evolutionary specialization of diatoms from phago-mixotrophs to photoautotrophs.</title>
        <authorList>
            <person name="Ban H."/>
            <person name="Sato S."/>
            <person name="Yoshikawa S."/>
            <person name="Yamada K."/>
            <person name="Nakamura Y."/>
            <person name="Ichinomiya M."/>
            <person name="Sato N."/>
            <person name="Blanc-Mathieu R."/>
            <person name="Endo H."/>
            <person name="Kuwata A."/>
            <person name="Ogata H."/>
        </authorList>
    </citation>
    <scope>NUCLEOTIDE SEQUENCE [LARGE SCALE GENOMIC DNA]</scope>
</reference>
<feature type="compositionally biased region" description="Polar residues" evidence="7">
    <location>
        <begin position="69"/>
        <end position="81"/>
    </location>
</feature>
<feature type="compositionally biased region" description="Low complexity" evidence="7">
    <location>
        <begin position="595"/>
        <end position="607"/>
    </location>
</feature>
<protein>
    <recommendedName>
        <fullName evidence="12">TPX2 C-terminal domain-containing protein</fullName>
    </recommendedName>
</protein>
<dbReference type="InterPro" id="IPR027330">
    <property type="entry name" value="TPX2_central_dom"/>
</dbReference>
<evidence type="ECO:0000313" key="11">
    <source>
        <dbReference type="Proteomes" id="UP001165065"/>
    </source>
</evidence>
<feature type="compositionally biased region" description="Low complexity" evidence="7">
    <location>
        <begin position="772"/>
        <end position="792"/>
    </location>
</feature>
<evidence type="ECO:0000256" key="5">
    <source>
        <dbReference type="ARBA" id="ARBA00023212"/>
    </source>
</evidence>
<evidence type="ECO:0000256" key="7">
    <source>
        <dbReference type="SAM" id="MobiDB-lite"/>
    </source>
</evidence>
<evidence type="ECO:0000313" key="10">
    <source>
        <dbReference type="EMBL" id="GMI40371.1"/>
    </source>
</evidence>
<dbReference type="GO" id="GO:0005634">
    <property type="term" value="C:nucleus"/>
    <property type="evidence" value="ECO:0007669"/>
    <property type="project" value="UniProtKB-SubCell"/>
</dbReference>
<dbReference type="PANTHER" id="PTHR14326">
    <property type="entry name" value="TARGETING PROTEIN FOR XKLP2"/>
    <property type="match status" value="1"/>
</dbReference>
<evidence type="ECO:0000256" key="1">
    <source>
        <dbReference type="ARBA" id="ARBA00004123"/>
    </source>
</evidence>
<evidence type="ECO:0000256" key="6">
    <source>
        <dbReference type="ARBA" id="ARBA00023242"/>
    </source>
</evidence>